<dbReference type="AlphaFoldDB" id="A0A162MCZ8"/>
<dbReference type="RefSeq" id="WP_068647643.1">
    <property type="nucleotide sequence ID" value="NZ_CP043611.1"/>
</dbReference>
<keyword evidence="2" id="KW-0804">Transcription</keyword>
<dbReference type="Proteomes" id="UP000077355">
    <property type="component" value="Unassembled WGS sequence"/>
</dbReference>
<dbReference type="InterPro" id="IPR026881">
    <property type="entry name" value="WYL_dom"/>
</dbReference>
<dbReference type="PROSITE" id="PS52050">
    <property type="entry name" value="WYL"/>
    <property type="match status" value="1"/>
</dbReference>
<evidence type="ECO:0000256" key="1">
    <source>
        <dbReference type="ARBA" id="ARBA00023015"/>
    </source>
</evidence>
<dbReference type="InterPro" id="IPR001034">
    <property type="entry name" value="DeoR_HTH"/>
</dbReference>
<dbReference type="PANTHER" id="PTHR34580:SF1">
    <property type="entry name" value="PROTEIN PAFC"/>
    <property type="match status" value="1"/>
</dbReference>
<evidence type="ECO:0000256" key="2">
    <source>
        <dbReference type="ARBA" id="ARBA00023163"/>
    </source>
</evidence>
<sequence length="315" mass="36395">MKIDRLLALTILLLNRERVSAKELADRFEVSTKTIYRDMETLNQSGIPIVAHQGTSGGFEIMEQYTIARQFLTLNEINTMVSVVKGITGIVDDSKFATLLEKVKALLSKTDTINKEQSSAGIIFDFNPWGQSPAERDKVKTLKQAIEESRKVSIQYLNMNGKESERVIEPAALILKGYVWYLHAYCTLRQDFRVFRLSRIHELRTLMEQGVHRETPSLDGYAWEAEWSTDVRHEMILNFQRQVRYRIVDTFDPEMVSVLEDGSIQVMGEFAEDEWFYGMILSYGEHVRVEQPACVAEEVVRRAQKIVEQYINVDR</sequence>
<comment type="caution">
    <text evidence="4">The sequence shown here is derived from an EMBL/GenBank/DDBJ whole genome shotgun (WGS) entry which is preliminary data.</text>
</comment>
<dbReference type="PROSITE" id="PS51000">
    <property type="entry name" value="HTH_DEOR_2"/>
    <property type="match status" value="1"/>
</dbReference>
<dbReference type="GO" id="GO:0003677">
    <property type="term" value="F:DNA binding"/>
    <property type="evidence" value="ECO:0007669"/>
    <property type="project" value="UniProtKB-KW"/>
</dbReference>
<dbReference type="InterPro" id="IPR057727">
    <property type="entry name" value="WCX_dom"/>
</dbReference>
<feature type="domain" description="HTH deoR-type" evidence="3">
    <location>
        <begin position="2"/>
        <end position="57"/>
    </location>
</feature>
<evidence type="ECO:0000313" key="5">
    <source>
        <dbReference type="Proteomes" id="UP000077355"/>
    </source>
</evidence>
<dbReference type="Pfam" id="PF13280">
    <property type="entry name" value="WYL"/>
    <property type="match status" value="1"/>
</dbReference>
<dbReference type="GO" id="GO:0003700">
    <property type="term" value="F:DNA-binding transcription factor activity"/>
    <property type="evidence" value="ECO:0007669"/>
    <property type="project" value="InterPro"/>
</dbReference>
<dbReference type="InterPro" id="IPR028349">
    <property type="entry name" value="PafC-like"/>
</dbReference>
<dbReference type="InterPro" id="IPR036388">
    <property type="entry name" value="WH-like_DNA-bd_sf"/>
</dbReference>
<keyword evidence="5" id="KW-1185">Reference proteome</keyword>
<dbReference type="PIRSF" id="PIRSF016838">
    <property type="entry name" value="PafC"/>
    <property type="match status" value="1"/>
</dbReference>
<dbReference type="Gene3D" id="1.10.10.10">
    <property type="entry name" value="Winged helix-like DNA-binding domain superfamily/Winged helix DNA-binding domain"/>
    <property type="match status" value="1"/>
</dbReference>
<accession>A0A162MCZ8</accession>
<organism evidence="4 5">
    <name type="scientific">Paenibacillus antarcticus</name>
    <dbReference type="NCBI Taxonomy" id="253703"/>
    <lineage>
        <taxon>Bacteria</taxon>
        <taxon>Bacillati</taxon>
        <taxon>Bacillota</taxon>
        <taxon>Bacilli</taxon>
        <taxon>Bacillales</taxon>
        <taxon>Paenibacillaceae</taxon>
        <taxon>Paenibacillus</taxon>
    </lineage>
</organism>
<dbReference type="Pfam" id="PF08279">
    <property type="entry name" value="HTH_11"/>
    <property type="match status" value="1"/>
</dbReference>
<name>A0A162MCZ8_9BACL</name>
<evidence type="ECO:0000313" key="4">
    <source>
        <dbReference type="EMBL" id="OAB47305.1"/>
    </source>
</evidence>
<reference evidence="4 5" key="1">
    <citation type="submission" date="2016-03" db="EMBL/GenBank/DDBJ databases">
        <title>Draft genome sequence of Paenibacillus antarcticus CECT 5836.</title>
        <authorList>
            <person name="Shin S.-K."/>
            <person name="Yi H."/>
        </authorList>
    </citation>
    <scope>NUCLEOTIDE SEQUENCE [LARGE SCALE GENOMIC DNA]</scope>
    <source>
        <strain evidence="4 5">CECT 5836</strain>
    </source>
</reference>
<dbReference type="InterPro" id="IPR051534">
    <property type="entry name" value="CBASS_pafABC_assoc_protein"/>
</dbReference>
<gene>
    <name evidence="4" type="ORF">PBAT_06255</name>
</gene>
<dbReference type="InterPro" id="IPR036390">
    <property type="entry name" value="WH_DNA-bd_sf"/>
</dbReference>
<evidence type="ECO:0000259" key="3">
    <source>
        <dbReference type="PROSITE" id="PS51000"/>
    </source>
</evidence>
<keyword evidence="1" id="KW-0805">Transcription regulation</keyword>
<proteinExistence type="predicted"/>
<dbReference type="Pfam" id="PF25583">
    <property type="entry name" value="WCX"/>
    <property type="match status" value="1"/>
</dbReference>
<dbReference type="PANTHER" id="PTHR34580">
    <property type="match status" value="1"/>
</dbReference>
<protein>
    <submittedName>
        <fullName evidence="4">DNA-binding transcriptional regulator</fullName>
    </submittedName>
</protein>
<keyword evidence="4" id="KW-0238">DNA-binding</keyword>
<dbReference type="EMBL" id="LVJI01000007">
    <property type="protein sequence ID" value="OAB47305.1"/>
    <property type="molecule type" value="Genomic_DNA"/>
</dbReference>
<dbReference type="InterPro" id="IPR013196">
    <property type="entry name" value="HTH_11"/>
</dbReference>
<dbReference type="SUPFAM" id="SSF46785">
    <property type="entry name" value="Winged helix' DNA-binding domain"/>
    <property type="match status" value="1"/>
</dbReference>
<dbReference type="OrthoDB" id="9815009at2"/>